<dbReference type="AlphaFoldDB" id="A0A7Y9KFX9"/>
<comment type="caution">
    <text evidence="1">The sequence shown here is derived from an EMBL/GenBank/DDBJ whole genome shotgun (WGS) entry which is preliminary data.</text>
</comment>
<reference evidence="1 2" key="1">
    <citation type="submission" date="2020-07" db="EMBL/GenBank/DDBJ databases">
        <title>Sequencing the genomes of 1000 actinobacteria strains.</title>
        <authorList>
            <person name="Klenk H.-P."/>
        </authorList>
    </citation>
    <scope>NUCLEOTIDE SEQUENCE [LARGE SCALE GENOMIC DNA]</scope>
    <source>
        <strain evidence="1 2">DSM 43461</strain>
    </source>
</reference>
<gene>
    <name evidence="1" type="ORF">BJ999_006371</name>
</gene>
<organism evidence="1 2">
    <name type="scientific">Actinomadura citrea</name>
    <dbReference type="NCBI Taxonomy" id="46158"/>
    <lineage>
        <taxon>Bacteria</taxon>
        <taxon>Bacillati</taxon>
        <taxon>Actinomycetota</taxon>
        <taxon>Actinomycetes</taxon>
        <taxon>Streptosporangiales</taxon>
        <taxon>Thermomonosporaceae</taxon>
        <taxon>Actinomadura</taxon>
    </lineage>
</organism>
<dbReference type="RefSeq" id="WP_179836674.1">
    <property type="nucleotide sequence ID" value="NZ_BMRD01000009.1"/>
</dbReference>
<keyword evidence="2" id="KW-1185">Reference proteome</keyword>
<proteinExistence type="predicted"/>
<name>A0A7Y9KFX9_9ACTN</name>
<dbReference type="EMBL" id="JACCBT010000001">
    <property type="protein sequence ID" value="NYE16075.1"/>
    <property type="molecule type" value="Genomic_DNA"/>
</dbReference>
<evidence type="ECO:0000313" key="1">
    <source>
        <dbReference type="EMBL" id="NYE16075.1"/>
    </source>
</evidence>
<sequence length="109" mass="11941">MPLGAEECLSELAFELESKGWMTLPQFDTSPKFLRVIDVRVPRIGQSVMLVAAPKVPSAEQVPWYKSATGVLFGPCTAPAKAAEAVHHLLAPWVSSALQARRDTHEPFQ</sequence>
<evidence type="ECO:0000313" key="2">
    <source>
        <dbReference type="Proteomes" id="UP000591272"/>
    </source>
</evidence>
<protein>
    <submittedName>
        <fullName evidence="1">Uncharacterized protein</fullName>
    </submittedName>
</protein>
<dbReference type="Proteomes" id="UP000591272">
    <property type="component" value="Unassembled WGS sequence"/>
</dbReference>
<accession>A0A7Y9KFX9</accession>